<protein>
    <submittedName>
        <fullName evidence="8">FUSC family protein</fullName>
    </submittedName>
</protein>
<feature type="transmembrane region" description="Helical" evidence="6">
    <location>
        <begin position="138"/>
        <end position="156"/>
    </location>
</feature>
<feature type="compositionally biased region" description="Basic and acidic residues" evidence="5">
    <location>
        <begin position="370"/>
        <end position="381"/>
    </location>
</feature>
<feature type="domain" description="Integral membrane bound transporter" evidence="7">
    <location>
        <begin position="56"/>
        <end position="178"/>
    </location>
</feature>
<feature type="transmembrane region" description="Helical" evidence="6">
    <location>
        <begin position="91"/>
        <end position="109"/>
    </location>
</feature>
<name>A0ABX9Y0A1_MICCH</name>
<feature type="transmembrane region" description="Helical" evidence="6">
    <location>
        <begin position="41"/>
        <end position="60"/>
    </location>
</feature>
<gene>
    <name evidence="8" type="ORF">DLJ60_20070</name>
</gene>
<dbReference type="EMBL" id="QGTA01000217">
    <property type="protein sequence ID" value="RQW90647.1"/>
    <property type="molecule type" value="Genomic_DNA"/>
</dbReference>
<feature type="transmembrane region" description="Helical" evidence="6">
    <location>
        <begin position="168"/>
        <end position="186"/>
    </location>
</feature>
<keyword evidence="9" id="KW-1185">Reference proteome</keyword>
<evidence type="ECO:0000256" key="1">
    <source>
        <dbReference type="ARBA" id="ARBA00004141"/>
    </source>
</evidence>
<sequence>MGREPFRLSRDSGNDPVGAAWTAIRRTGRATVGERLRRVRLSLLVAVQCGVAAAVAWWVAKDLIHNPQPLFAPAVAVGTIASSVSQRFRRTLLLIAGVAVGIALGDLLVSWVGQGYVQIGVIVAAAILVAVLLSDEGAFVTQVGGSALVIAVLFPARTDIALPRFLDGVVGGVVGILVAVVVLPLHPIHRIRRAGRPLLDQMAAELDRLADAALARDAELARQGLDRLRRLDTSEVEAAMSGADEVVRISPLRWHNQSALQGWRHGAILMIRSLLHSRDVALNLERAIRDDEPVPPSLAEAARCLAEAARTVGKGWSPSASRPSRSQRAAMSALRLVQEALRSGPRVSGINVANELTIIAVNTIRASGVRKRDAESLRRDLAPNTAGESGKRHPASDQGQPRPDLPLPPAMGDAF</sequence>
<dbReference type="Pfam" id="PF13515">
    <property type="entry name" value="FUSC_2"/>
    <property type="match status" value="1"/>
</dbReference>
<keyword evidence="2 6" id="KW-0812">Transmembrane</keyword>
<organism evidence="8 9">
    <name type="scientific">Micromonospora chalcea</name>
    <dbReference type="NCBI Taxonomy" id="1874"/>
    <lineage>
        <taxon>Bacteria</taxon>
        <taxon>Bacillati</taxon>
        <taxon>Actinomycetota</taxon>
        <taxon>Actinomycetes</taxon>
        <taxon>Micromonosporales</taxon>
        <taxon>Micromonosporaceae</taxon>
        <taxon>Micromonospora</taxon>
    </lineage>
</organism>
<dbReference type="InterPro" id="IPR049453">
    <property type="entry name" value="Memb_transporter_dom"/>
</dbReference>
<keyword evidence="4 6" id="KW-0472">Membrane</keyword>
<evidence type="ECO:0000256" key="2">
    <source>
        <dbReference type="ARBA" id="ARBA00022692"/>
    </source>
</evidence>
<accession>A0ABX9Y0A1</accession>
<evidence type="ECO:0000256" key="3">
    <source>
        <dbReference type="ARBA" id="ARBA00022989"/>
    </source>
</evidence>
<keyword evidence="3 6" id="KW-1133">Transmembrane helix</keyword>
<proteinExistence type="predicted"/>
<evidence type="ECO:0000256" key="4">
    <source>
        <dbReference type="ARBA" id="ARBA00023136"/>
    </source>
</evidence>
<comment type="subcellular location">
    <subcellularLocation>
        <location evidence="1">Membrane</location>
        <topology evidence="1">Multi-pass membrane protein</topology>
    </subcellularLocation>
</comment>
<reference evidence="8 9" key="1">
    <citation type="submission" date="2018-05" db="EMBL/GenBank/DDBJ databases">
        <title>Micromonospora from Atacama Desert.</title>
        <authorList>
            <person name="Carro L."/>
            <person name="Goodfellow M."/>
            <person name="Klenk H.-P."/>
        </authorList>
    </citation>
    <scope>NUCLEOTIDE SEQUENCE [LARGE SCALE GENOMIC DNA]</scope>
    <source>
        <strain evidence="8 9">LB41</strain>
    </source>
</reference>
<evidence type="ECO:0000256" key="5">
    <source>
        <dbReference type="SAM" id="MobiDB-lite"/>
    </source>
</evidence>
<evidence type="ECO:0000313" key="8">
    <source>
        <dbReference type="EMBL" id="RQW90647.1"/>
    </source>
</evidence>
<dbReference type="Proteomes" id="UP000274694">
    <property type="component" value="Unassembled WGS sequence"/>
</dbReference>
<evidence type="ECO:0000313" key="9">
    <source>
        <dbReference type="Proteomes" id="UP000274694"/>
    </source>
</evidence>
<comment type="caution">
    <text evidence="8">The sequence shown here is derived from an EMBL/GenBank/DDBJ whole genome shotgun (WGS) entry which is preliminary data.</text>
</comment>
<evidence type="ECO:0000259" key="7">
    <source>
        <dbReference type="Pfam" id="PF13515"/>
    </source>
</evidence>
<feature type="region of interest" description="Disordered" evidence="5">
    <location>
        <begin position="370"/>
        <end position="415"/>
    </location>
</feature>
<evidence type="ECO:0000256" key="6">
    <source>
        <dbReference type="SAM" id="Phobius"/>
    </source>
</evidence>
<feature type="transmembrane region" description="Helical" evidence="6">
    <location>
        <begin position="115"/>
        <end position="133"/>
    </location>
</feature>